<dbReference type="HAMAP" id="MF_00244">
    <property type="entry name" value="NaMN_adenylyltr"/>
    <property type="match status" value="1"/>
</dbReference>
<comment type="catalytic activity">
    <reaction evidence="10 11">
        <text>nicotinate beta-D-ribonucleotide + ATP + H(+) = deamido-NAD(+) + diphosphate</text>
        <dbReference type="Rhea" id="RHEA:22860"/>
        <dbReference type="ChEBI" id="CHEBI:15378"/>
        <dbReference type="ChEBI" id="CHEBI:30616"/>
        <dbReference type="ChEBI" id="CHEBI:33019"/>
        <dbReference type="ChEBI" id="CHEBI:57502"/>
        <dbReference type="ChEBI" id="CHEBI:58437"/>
        <dbReference type="EC" id="2.7.7.18"/>
    </reaction>
</comment>
<reference evidence="13 14" key="1">
    <citation type="submission" date="2020-01" db="EMBL/GenBank/DDBJ databases">
        <title>Genome sequence of Desulfovibrio aerotolerans DSM 16695(T).</title>
        <authorList>
            <person name="Karnachuk O."/>
            <person name="Avakyan M."/>
            <person name="Mardanov A."/>
            <person name="Kadnikov V."/>
            <person name="Ravin N."/>
        </authorList>
    </citation>
    <scope>NUCLEOTIDE SEQUENCE [LARGE SCALE GENOMIC DNA]</scope>
    <source>
        <strain evidence="13 14">DSM 16695</strain>
    </source>
</reference>
<sequence>MREPRIGIFGGTFNPVHIGHVRAAIEVAEALGLAGVEFAPAARPPHKSGDPLLDFALRLDLCRAAVSGIPGFSVNPLENERPGPSYTCDLLADLARTRPGEQFCFIMGMGDLLCLAAWKNGLGLGRLAHLAVHARQGQELEAFGRFLDHNAKAMGAAPTADPAVWSLPQGRLMQYVPVARLDVSASDIRRRWQEGKRIDGLMRPSVLDKLLTHADALPAGWGRPPAA</sequence>
<evidence type="ECO:0000256" key="6">
    <source>
        <dbReference type="ARBA" id="ARBA00022695"/>
    </source>
</evidence>
<evidence type="ECO:0000256" key="9">
    <source>
        <dbReference type="ARBA" id="ARBA00023027"/>
    </source>
</evidence>
<dbReference type="Proteomes" id="UP000482487">
    <property type="component" value="Unassembled WGS sequence"/>
</dbReference>
<dbReference type="InterPro" id="IPR014729">
    <property type="entry name" value="Rossmann-like_a/b/a_fold"/>
</dbReference>
<evidence type="ECO:0000256" key="11">
    <source>
        <dbReference type="HAMAP-Rule" id="MF_00244"/>
    </source>
</evidence>
<evidence type="ECO:0000256" key="5">
    <source>
        <dbReference type="ARBA" id="ARBA00022679"/>
    </source>
</evidence>
<evidence type="ECO:0000256" key="2">
    <source>
        <dbReference type="ARBA" id="ARBA00005019"/>
    </source>
</evidence>
<feature type="domain" description="Cytidyltransferase-like" evidence="12">
    <location>
        <begin position="8"/>
        <end position="191"/>
    </location>
</feature>
<keyword evidence="4 11" id="KW-0662">Pyridine nucleotide biosynthesis</keyword>
<evidence type="ECO:0000313" key="14">
    <source>
        <dbReference type="Proteomes" id="UP000482487"/>
    </source>
</evidence>
<organism evidence="13 14">
    <name type="scientific">Solidesulfovibrio aerotolerans</name>
    <dbReference type="NCBI Taxonomy" id="295255"/>
    <lineage>
        <taxon>Bacteria</taxon>
        <taxon>Pseudomonadati</taxon>
        <taxon>Thermodesulfobacteriota</taxon>
        <taxon>Desulfovibrionia</taxon>
        <taxon>Desulfovibrionales</taxon>
        <taxon>Desulfovibrionaceae</taxon>
        <taxon>Solidesulfovibrio</taxon>
    </lineage>
</organism>
<evidence type="ECO:0000256" key="3">
    <source>
        <dbReference type="ARBA" id="ARBA00009014"/>
    </source>
</evidence>
<dbReference type="Gene3D" id="3.40.50.620">
    <property type="entry name" value="HUPs"/>
    <property type="match status" value="1"/>
</dbReference>
<comment type="similarity">
    <text evidence="3 11">Belongs to the NadD family.</text>
</comment>
<dbReference type="Pfam" id="PF01467">
    <property type="entry name" value="CTP_transf_like"/>
    <property type="match status" value="1"/>
</dbReference>
<evidence type="ECO:0000256" key="8">
    <source>
        <dbReference type="ARBA" id="ARBA00022840"/>
    </source>
</evidence>
<gene>
    <name evidence="11" type="primary">nadD</name>
    <name evidence="13" type="ORF">GTA51_05850</name>
</gene>
<keyword evidence="9 11" id="KW-0520">NAD</keyword>
<evidence type="ECO:0000259" key="12">
    <source>
        <dbReference type="Pfam" id="PF01467"/>
    </source>
</evidence>
<dbReference type="PANTHER" id="PTHR39321:SF3">
    <property type="entry name" value="PHOSPHOPANTETHEINE ADENYLYLTRANSFERASE"/>
    <property type="match status" value="1"/>
</dbReference>
<comment type="caution">
    <text evidence="13">The sequence shown here is derived from an EMBL/GenBank/DDBJ whole genome shotgun (WGS) entry which is preliminary data.</text>
</comment>
<dbReference type="GO" id="GO:0009435">
    <property type="term" value="P:NAD+ biosynthetic process"/>
    <property type="evidence" value="ECO:0007669"/>
    <property type="project" value="UniProtKB-UniRule"/>
</dbReference>
<dbReference type="GO" id="GO:0004515">
    <property type="term" value="F:nicotinate-nucleotide adenylyltransferase activity"/>
    <property type="evidence" value="ECO:0007669"/>
    <property type="project" value="UniProtKB-UniRule"/>
</dbReference>
<keyword evidence="5 11" id="KW-0808">Transferase</keyword>
<evidence type="ECO:0000256" key="1">
    <source>
        <dbReference type="ARBA" id="ARBA00002324"/>
    </source>
</evidence>
<keyword evidence="8 11" id="KW-0067">ATP-binding</keyword>
<dbReference type="EMBL" id="WVUD01000006">
    <property type="protein sequence ID" value="MYL82659.1"/>
    <property type="molecule type" value="Genomic_DNA"/>
</dbReference>
<dbReference type="OrthoDB" id="5295945at2"/>
<dbReference type="GO" id="GO:0005524">
    <property type="term" value="F:ATP binding"/>
    <property type="evidence" value="ECO:0007669"/>
    <property type="project" value="UniProtKB-KW"/>
</dbReference>
<evidence type="ECO:0000313" key="13">
    <source>
        <dbReference type="EMBL" id="MYL82659.1"/>
    </source>
</evidence>
<dbReference type="RefSeq" id="WP_160959454.1">
    <property type="nucleotide sequence ID" value="NZ_WVUD01000006.1"/>
</dbReference>
<dbReference type="CDD" id="cd02165">
    <property type="entry name" value="NMNAT"/>
    <property type="match status" value="1"/>
</dbReference>
<evidence type="ECO:0000256" key="4">
    <source>
        <dbReference type="ARBA" id="ARBA00022642"/>
    </source>
</evidence>
<accession>A0A7C9IMS8</accession>
<keyword evidence="14" id="KW-1185">Reference proteome</keyword>
<dbReference type="AlphaFoldDB" id="A0A7C9IMS8"/>
<dbReference type="SUPFAM" id="SSF52374">
    <property type="entry name" value="Nucleotidylyl transferase"/>
    <property type="match status" value="1"/>
</dbReference>
<protein>
    <recommendedName>
        <fullName evidence="11">Probable nicotinate-nucleotide adenylyltransferase</fullName>
        <ecNumber evidence="11">2.7.7.18</ecNumber>
    </recommendedName>
    <alternativeName>
        <fullName evidence="11">Deamido-NAD(+) diphosphorylase</fullName>
    </alternativeName>
    <alternativeName>
        <fullName evidence="11">Deamido-NAD(+) pyrophosphorylase</fullName>
    </alternativeName>
    <alternativeName>
        <fullName evidence="11">Nicotinate mononucleotide adenylyltransferase</fullName>
        <shortName evidence="11">NaMN adenylyltransferase</shortName>
    </alternativeName>
</protein>
<comment type="function">
    <text evidence="1 11">Catalyzes the reversible adenylation of nicotinate mononucleotide (NaMN) to nicotinic acid adenine dinucleotide (NaAD).</text>
</comment>
<comment type="pathway">
    <text evidence="2 11">Cofactor biosynthesis; NAD(+) biosynthesis; deamido-NAD(+) from nicotinate D-ribonucleotide: step 1/1.</text>
</comment>
<evidence type="ECO:0000256" key="10">
    <source>
        <dbReference type="ARBA" id="ARBA00048721"/>
    </source>
</evidence>
<dbReference type="UniPathway" id="UPA00253">
    <property type="reaction ID" value="UER00332"/>
</dbReference>
<dbReference type="NCBIfam" id="TIGR00125">
    <property type="entry name" value="cyt_tran_rel"/>
    <property type="match status" value="1"/>
</dbReference>
<evidence type="ECO:0000256" key="7">
    <source>
        <dbReference type="ARBA" id="ARBA00022741"/>
    </source>
</evidence>
<dbReference type="PANTHER" id="PTHR39321">
    <property type="entry name" value="NICOTINATE-NUCLEOTIDE ADENYLYLTRANSFERASE-RELATED"/>
    <property type="match status" value="1"/>
</dbReference>
<keyword evidence="7 11" id="KW-0547">Nucleotide-binding</keyword>
<proteinExistence type="inferred from homology"/>
<dbReference type="EC" id="2.7.7.18" evidence="11"/>
<dbReference type="InterPro" id="IPR004821">
    <property type="entry name" value="Cyt_trans-like"/>
</dbReference>
<dbReference type="InterPro" id="IPR005248">
    <property type="entry name" value="NadD/NMNAT"/>
</dbReference>
<keyword evidence="6 11" id="KW-0548">Nucleotidyltransferase</keyword>
<name>A0A7C9IMS8_9BACT</name>